<dbReference type="PROSITE" id="PS52016">
    <property type="entry name" value="TONB_DEPENDENT_REC_3"/>
    <property type="match status" value="1"/>
</dbReference>
<dbReference type="CDD" id="cd07341">
    <property type="entry name" value="M56_BlaR1_MecR1_like"/>
    <property type="match status" value="1"/>
</dbReference>
<feature type="transmembrane region" description="Helical" evidence="2">
    <location>
        <begin position="265"/>
        <end position="283"/>
    </location>
</feature>
<dbReference type="AlphaFoldDB" id="A0A562SU84"/>
<keyword evidence="1" id="KW-0998">Cell outer membrane</keyword>
<keyword evidence="2" id="KW-1133">Transmembrane helix</keyword>
<name>A0A562SU84_9BACT</name>
<evidence type="ECO:0000313" key="5">
    <source>
        <dbReference type="EMBL" id="TWI84871.1"/>
    </source>
</evidence>
<keyword evidence="1" id="KW-0813">Transport</keyword>
<dbReference type="InterPro" id="IPR039426">
    <property type="entry name" value="TonB-dep_rcpt-like"/>
</dbReference>
<dbReference type="Gene3D" id="2.170.130.10">
    <property type="entry name" value="TonB-dependent receptor, plug domain"/>
    <property type="match status" value="1"/>
</dbReference>
<dbReference type="EMBL" id="VLLE01000002">
    <property type="protein sequence ID" value="TWI84871.1"/>
    <property type="molecule type" value="Genomic_DNA"/>
</dbReference>
<reference evidence="5 6" key="1">
    <citation type="journal article" date="2015" name="Stand. Genomic Sci.">
        <title>Genomic Encyclopedia of Bacterial and Archaeal Type Strains, Phase III: the genomes of soil and plant-associated and newly described type strains.</title>
        <authorList>
            <person name="Whitman W.B."/>
            <person name="Woyke T."/>
            <person name="Klenk H.P."/>
            <person name="Zhou Y."/>
            <person name="Lilburn T.G."/>
            <person name="Beck B.J."/>
            <person name="De Vos P."/>
            <person name="Vandamme P."/>
            <person name="Eisen J.A."/>
            <person name="Garrity G."/>
            <person name="Hugenholtz P."/>
            <person name="Kyrpides N.C."/>
        </authorList>
    </citation>
    <scope>NUCLEOTIDE SEQUENCE [LARGE SCALE GENOMIC DNA]</scope>
    <source>
        <strain evidence="5 6">CGMCC 1.7271</strain>
    </source>
</reference>
<dbReference type="OrthoDB" id="649093at2"/>
<dbReference type="InterPro" id="IPR008756">
    <property type="entry name" value="Peptidase_M56"/>
</dbReference>
<comment type="caution">
    <text evidence="5">The sequence shown here is derived from an EMBL/GenBank/DDBJ whole genome shotgun (WGS) entry which is preliminary data.</text>
</comment>
<dbReference type="PANTHER" id="PTHR34978:SF3">
    <property type="entry name" value="SLR0241 PROTEIN"/>
    <property type="match status" value="1"/>
</dbReference>
<feature type="domain" description="Peptidase M56" evidence="3">
    <location>
        <begin position="142"/>
        <end position="256"/>
    </location>
</feature>
<dbReference type="InterPro" id="IPR052173">
    <property type="entry name" value="Beta-lactam_resp_regulator"/>
</dbReference>
<protein>
    <submittedName>
        <fullName evidence="5">TonB-dependent SusC/RagA subfamily outer membrane receptor</fullName>
    </submittedName>
</protein>
<feature type="domain" description="TonB-dependent receptor plug" evidence="4">
    <location>
        <begin position="559"/>
        <end position="642"/>
    </location>
</feature>
<keyword evidence="6" id="KW-1185">Reference proteome</keyword>
<dbReference type="RefSeq" id="WP_144883306.1">
    <property type="nucleotide sequence ID" value="NZ_VLLE01000002.1"/>
</dbReference>
<feature type="transmembrane region" description="Helical" evidence="2">
    <location>
        <begin position="37"/>
        <end position="59"/>
    </location>
</feature>
<sequence>MPFLIEYLLKVSIALALVYLFYQLVLRRLTFYNWNRWYLIGYSVLSFVIPFMNITDFLFKHELDEAQFVQMVPVYHLNLTATGAGFEWNSWNIAIVILLAGMLVMGLRMLLQFFSLRKMKAKAKLLNEGDIRLFDVEDNIMPFSFSNGIYINSKLHTEAELQEIIRHEFVHVKQKHSIDILFAELLCMLLWFHPAAWLIRKAIRQNLEFIADEKVLQDGVDKKQYQYLLLKVVGYNHYSIASNFNFSSLKNRIIMMNQIKSARVQVIRFLFILPLVAVLLLAFREVRQKEQRKDFQQQLLLSDTIPASEIASVNVNKNGDEKTITIILKNGTTDTYNLNDPKQKEAFEKKYGKVDQLAPPPPPPPAVIQSDEVERVDVTKANGKGIIRIRLKNGTVETFDLNNEKDKETLRTKYKFSTAGSSSSTNSSGNKNLAITVKPAKETVKLNKKGYYVSIADDMGECVVIVKDKNKKIIEALKLTDWNAAEAKYEAKYGEIPPPPPPAPSAPVTVVGYPSPVSSPAAITVEGKPATITVTEATSPVKEVTVTGYKKVVGTATIDTDVKTTTAAEPGVVTVVGYGKSTKESGNIKLKKGIDNVLYILDGKEATSEDINGLDPNTIESISVLKDDNAVKLYGEKGKNGVIIIKTKKK</sequence>
<dbReference type="Pfam" id="PF05569">
    <property type="entry name" value="Peptidase_M56"/>
    <property type="match status" value="1"/>
</dbReference>
<dbReference type="InterPro" id="IPR012910">
    <property type="entry name" value="Plug_dom"/>
</dbReference>
<feature type="transmembrane region" description="Helical" evidence="2">
    <location>
        <begin position="7"/>
        <end position="25"/>
    </location>
</feature>
<keyword evidence="1" id="KW-1134">Transmembrane beta strand</keyword>
<keyword evidence="5" id="KW-0675">Receptor</keyword>
<dbReference type="GO" id="GO:0009279">
    <property type="term" value="C:cell outer membrane"/>
    <property type="evidence" value="ECO:0007669"/>
    <property type="project" value="UniProtKB-SubCell"/>
</dbReference>
<evidence type="ECO:0000259" key="3">
    <source>
        <dbReference type="Pfam" id="PF05569"/>
    </source>
</evidence>
<comment type="similarity">
    <text evidence="1">Belongs to the TonB-dependent receptor family.</text>
</comment>
<dbReference type="SUPFAM" id="SSF56935">
    <property type="entry name" value="Porins"/>
    <property type="match status" value="1"/>
</dbReference>
<comment type="subcellular location">
    <subcellularLocation>
        <location evidence="1">Cell outer membrane</location>
        <topology evidence="1">Multi-pass membrane protein</topology>
    </subcellularLocation>
</comment>
<gene>
    <name evidence="5" type="ORF">IQ13_0024</name>
</gene>
<evidence type="ECO:0000256" key="1">
    <source>
        <dbReference type="PROSITE-ProRule" id="PRU01360"/>
    </source>
</evidence>
<evidence type="ECO:0000259" key="4">
    <source>
        <dbReference type="Pfam" id="PF07715"/>
    </source>
</evidence>
<accession>A0A562SU84</accession>
<keyword evidence="1 2" id="KW-0812">Transmembrane</keyword>
<proteinExistence type="inferred from homology"/>
<dbReference type="Proteomes" id="UP000316167">
    <property type="component" value="Unassembled WGS sequence"/>
</dbReference>
<feature type="transmembrane region" description="Helical" evidence="2">
    <location>
        <begin position="91"/>
        <end position="111"/>
    </location>
</feature>
<dbReference type="PANTHER" id="PTHR34978">
    <property type="entry name" value="POSSIBLE SENSOR-TRANSDUCER PROTEIN BLAR"/>
    <property type="match status" value="1"/>
</dbReference>
<dbReference type="InterPro" id="IPR037066">
    <property type="entry name" value="Plug_dom_sf"/>
</dbReference>
<organism evidence="5 6">
    <name type="scientific">Lacibacter cauensis</name>
    <dbReference type="NCBI Taxonomy" id="510947"/>
    <lineage>
        <taxon>Bacteria</taxon>
        <taxon>Pseudomonadati</taxon>
        <taxon>Bacteroidota</taxon>
        <taxon>Chitinophagia</taxon>
        <taxon>Chitinophagales</taxon>
        <taxon>Chitinophagaceae</taxon>
        <taxon>Lacibacter</taxon>
    </lineage>
</organism>
<keyword evidence="1 2" id="KW-0472">Membrane</keyword>
<dbReference type="Pfam" id="PF07715">
    <property type="entry name" value="Plug"/>
    <property type="match status" value="1"/>
</dbReference>
<evidence type="ECO:0000256" key="2">
    <source>
        <dbReference type="SAM" id="Phobius"/>
    </source>
</evidence>
<evidence type="ECO:0000313" key="6">
    <source>
        <dbReference type="Proteomes" id="UP000316167"/>
    </source>
</evidence>